<dbReference type="GO" id="GO:0005737">
    <property type="term" value="C:cytoplasm"/>
    <property type="evidence" value="ECO:0007669"/>
    <property type="project" value="TreeGrafter"/>
</dbReference>
<dbReference type="InterPro" id="IPR017441">
    <property type="entry name" value="Protein_kinase_ATP_BS"/>
</dbReference>
<feature type="compositionally biased region" description="Low complexity" evidence="4">
    <location>
        <begin position="288"/>
        <end position="297"/>
    </location>
</feature>
<dbReference type="PROSITE" id="PS00107">
    <property type="entry name" value="PROTEIN_KINASE_ATP"/>
    <property type="match status" value="1"/>
</dbReference>
<keyword evidence="1 3" id="KW-0547">Nucleotide-binding</keyword>
<keyword evidence="6" id="KW-0418">Kinase</keyword>
<dbReference type="GO" id="GO:0000226">
    <property type="term" value="P:microtubule cytoskeleton organization"/>
    <property type="evidence" value="ECO:0007669"/>
    <property type="project" value="TreeGrafter"/>
</dbReference>
<dbReference type="GO" id="GO:0005524">
    <property type="term" value="F:ATP binding"/>
    <property type="evidence" value="ECO:0007669"/>
    <property type="project" value="UniProtKB-UniRule"/>
</dbReference>
<dbReference type="Proteomes" id="UP001201262">
    <property type="component" value="Unassembled WGS sequence"/>
</dbReference>
<evidence type="ECO:0000256" key="4">
    <source>
        <dbReference type="SAM" id="MobiDB-lite"/>
    </source>
</evidence>
<evidence type="ECO:0000313" key="6">
    <source>
        <dbReference type="EMBL" id="KAH8704100.1"/>
    </source>
</evidence>
<evidence type="ECO:0000259" key="5">
    <source>
        <dbReference type="PROSITE" id="PS50011"/>
    </source>
</evidence>
<proteinExistence type="predicted"/>
<feature type="compositionally biased region" description="Polar residues" evidence="4">
    <location>
        <begin position="205"/>
        <end position="214"/>
    </location>
</feature>
<reference evidence="6" key="1">
    <citation type="submission" date="2021-12" db="EMBL/GenBank/DDBJ databases">
        <title>Convergent genome expansion in fungi linked to evolution of root-endophyte symbiosis.</title>
        <authorList>
            <consortium name="DOE Joint Genome Institute"/>
            <person name="Ke Y.-H."/>
            <person name="Bonito G."/>
            <person name="Liao H.-L."/>
            <person name="Looney B."/>
            <person name="Rojas-Flechas A."/>
            <person name="Nash J."/>
            <person name="Hameed K."/>
            <person name="Schadt C."/>
            <person name="Martin F."/>
            <person name="Crous P.W."/>
            <person name="Miettinen O."/>
            <person name="Magnuson J.K."/>
            <person name="Labbe J."/>
            <person name="Jacobson D."/>
            <person name="Doktycz M.J."/>
            <person name="Veneault-Fourrey C."/>
            <person name="Kuo A."/>
            <person name="Mondo S."/>
            <person name="Calhoun S."/>
            <person name="Riley R."/>
            <person name="Ohm R."/>
            <person name="LaButti K."/>
            <person name="Andreopoulos B."/>
            <person name="Pangilinan J."/>
            <person name="Nolan M."/>
            <person name="Tritt A."/>
            <person name="Clum A."/>
            <person name="Lipzen A."/>
            <person name="Daum C."/>
            <person name="Barry K."/>
            <person name="Grigoriev I.V."/>
            <person name="Vilgalys R."/>
        </authorList>
    </citation>
    <scope>NUCLEOTIDE SEQUENCE</scope>
    <source>
        <strain evidence="6">PMI_201</strain>
    </source>
</reference>
<keyword evidence="6" id="KW-0808">Transferase</keyword>
<gene>
    <name evidence="6" type="ORF">BGW36DRAFT_370596</name>
</gene>
<dbReference type="InterPro" id="IPR000719">
    <property type="entry name" value="Prot_kinase_dom"/>
</dbReference>
<feature type="compositionally biased region" description="Basic and acidic residues" evidence="4">
    <location>
        <begin position="29"/>
        <end position="45"/>
    </location>
</feature>
<accession>A0AAD4L215</accession>
<evidence type="ECO:0000313" key="7">
    <source>
        <dbReference type="Proteomes" id="UP001201262"/>
    </source>
</evidence>
<dbReference type="RefSeq" id="XP_046077118.1">
    <property type="nucleotide sequence ID" value="XM_046215268.1"/>
</dbReference>
<dbReference type="InterPro" id="IPR011009">
    <property type="entry name" value="Kinase-like_dom_sf"/>
</dbReference>
<sequence>MAYAEREAFSGLKIDTILARSQSPSPARKYGEINDGEEQRSKENDMAPTRPQDEEESVMNELHNDTPPMAVPRPDDNHFPCLESDISYSHKPEEDYSSTFEDYLREHNPPFDLSSKDHTDPRRPNVLEGPLPGRDSRHTAYSQLQTRLSNLRNVQTQDQAELNYDVSDTKQRHGRQHSPSMGNGLPFSSKRDDDQLNVEDLDRPTSLTSVSTMSPLEEVRTPSEYPRDGTKEVLLSPLSSSPLIQRAASLEDPSIWTMGVSASYGSKSRSYTLEGSNSWRRAMRQGSRRSTGSSGKSPASAFLSMWTSPEEVMAPQPDDEGQMVGTDYVIGKQIGFGGFSTVKEAFKVEGNGATRRLAVKIVKKHVLGKSEQENDQVQAEFDHEVRIWRQLNDSHILSLDAVYETDYATFCFTKFAIGGTLFDLVKANRRGIDMHLAKKYAYELASALRYLHEDMRVVHRDIKLENCLLDPERAEDGSETAKLLLCDFGMAEWMATDTGGEPIDTYDNPADRPPTQNIGPSGSSTSVAGSLEYASPELLLSTSGLVDPVVDIWAFGVVVYATVVGSRPFQNGFGPRTHASILKGEWDPNAVLAGHVNDVGRRDTLQLIRHCLEMDTERRWTIRQVLDCPWFQDVPQTPEEALNESTWRL</sequence>
<dbReference type="GO" id="GO:0004674">
    <property type="term" value="F:protein serine/threonine kinase activity"/>
    <property type="evidence" value="ECO:0007669"/>
    <property type="project" value="TreeGrafter"/>
</dbReference>
<feature type="region of interest" description="Disordered" evidence="4">
    <location>
        <begin position="501"/>
        <end position="526"/>
    </location>
</feature>
<dbReference type="SMART" id="SM00220">
    <property type="entry name" value="S_TKc"/>
    <property type="match status" value="1"/>
</dbReference>
<feature type="compositionally biased region" description="Polar residues" evidence="4">
    <location>
        <begin position="514"/>
        <end position="526"/>
    </location>
</feature>
<dbReference type="PANTHER" id="PTHR24346">
    <property type="entry name" value="MAP/MICROTUBULE AFFINITY-REGULATING KINASE"/>
    <property type="match status" value="1"/>
</dbReference>
<feature type="compositionally biased region" description="Basic and acidic residues" evidence="4">
    <location>
        <begin position="217"/>
        <end position="229"/>
    </location>
</feature>
<dbReference type="SUPFAM" id="SSF56112">
    <property type="entry name" value="Protein kinase-like (PK-like)"/>
    <property type="match status" value="1"/>
</dbReference>
<dbReference type="GO" id="GO:0035556">
    <property type="term" value="P:intracellular signal transduction"/>
    <property type="evidence" value="ECO:0007669"/>
    <property type="project" value="TreeGrafter"/>
</dbReference>
<dbReference type="Pfam" id="PF00069">
    <property type="entry name" value="Pkinase"/>
    <property type="match status" value="1"/>
</dbReference>
<organism evidence="6 7">
    <name type="scientific">Talaromyces proteolyticus</name>
    <dbReference type="NCBI Taxonomy" id="1131652"/>
    <lineage>
        <taxon>Eukaryota</taxon>
        <taxon>Fungi</taxon>
        <taxon>Dikarya</taxon>
        <taxon>Ascomycota</taxon>
        <taxon>Pezizomycotina</taxon>
        <taxon>Eurotiomycetes</taxon>
        <taxon>Eurotiomycetidae</taxon>
        <taxon>Eurotiales</taxon>
        <taxon>Trichocomaceae</taxon>
        <taxon>Talaromyces</taxon>
        <taxon>Talaromyces sect. Bacilispori</taxon>
    </lineage>
</organism>
<feature type="region of interest" description="Disordered" evidence="4">
    <location>
        <begin position="168"/>
        <end position="229"/>
    </location>
</feature>
<feature type="region of interest" description="Disordered" evidence="4">
    <location>
        <begin position="1"/>
        <end position="142"/>
    </location>
</feature>
<dbReference type="PANTHER" id="PTHR24346:SF76">
    <property type="entry name" value="NON-SPECIFIC SERINE_THREONINE PROTEIN KINASE"/>
    <property type="match status" value="1"/>
</dbReference>
<keyword evidence="7" id="KW-1185">Reference proteome</keyword>
<dbReference type="InterPro" id="IPR008271">
    <property type="entry name" value="Ser/Thr_kinase_AS"/>
</dbReference>
<dbReference type="Gene3D" id="1.10.510.10">
    <property type="entry name" value="Transferase(Phosphotransferase) domain 1"/>
    <property type="match status" value="1"/>
</dbReference>
<comment type="caution">
    <text evidence="6">The sequence shown here is derived from an EMBL/GenBank/DDBJ whole genome shotgun (WGS) entry which is preliminary data.</text>
</comment>
<evidence type="ECO:0000256" key="1">
    <source>
        <dbReference type="ARBA" id="ARBA00022741"/>
    </source>
</evidence>
<evidence type="ECO:0000256" key="3">
    <source>
        <dbReference type="PROSITE-ProRule" id="PRU10141"/>
    </source>
</evidence>
<feature type="compositionally biased region" description="Polar residues" evidence="4">
    <location>
        <begin position="267"/>
        <end position="279"/>
    </location>
</feature>
<feature type="compositionally biased region" description="Basic and acidic residues" evidence="4">
    <location>
        <begin position="102"/>
        <end position="125"/>
    </location>
</feature>
<keyword evidence="2 3" id="KW-0067">ATP-binding</keyword>
<dbReference type="PROSITE" id="PS00108">
    <property type="entry name" value="PROTEIN_KINASE_ST"/>
    <property type="match status" value="1"/>
</dbReference>
<dbReference type="EMBL" id="JAJTJA010000002">
    <property type="protein sequence ID" value="KAH8704100.1"/>
    <property type="molecule type" value="Genomic_DNA"/>
</dbReference>
<feature type="region of interest" description="Disordered" evidence="4">
    <location>
        <begin position="267"/>
        <end position="301"/>
    </location>
</feature>
<dbReference type="PROSITE" id="PS50011">
    <property type="entry name" value="PROTEIN_KINASE_DOM"/>
    <property type="match status" value="1"/>
</dbReference>
<dbReference type="AlphaFoldDB" id="A0AAD4L215"/>
<dbReference type="FunFam" id="1.10.510.10:FF:000985">
    <property type="entry name" value="Serine/threonine-protein kinase MARK2"/>
    <property type="match status" value="1"/>
</dbReference>
<feature type="binding site" evidence="3">
    <location>
        <position position="364"/>
    </location>
    <ligand>
        <name>ATP</name>
        <dbReference type="ChEBI" id="CHEBI:30616"/>
    </ligand>
</feature>
<feature type="domain" description="Protein kinase" evidence="5">
    <location>
        <begin position="328"/>
        <end position="631"/>
    </location>
</feature>
<evidence type="ECO:0000256" key="2">
    <source>
        <dbReference type="ARBA" id="ARBA00022840"/>
    </source>
</evidence>
<name>A0AAD4L215_9EURO</name>
<dbReference type="GeneID" id="70245555"/>
<protein>
    <submittedName>
        <fullName evidence="6">Kinase-like domain-containing protein</fullName>
    </submittedName>
</protein>